<reference evidence="1" key="1">
    <citation type="submission" date="2014-11" db="EMBL/GenBank/DDBJ databases">
        <authorList>
            <person name="Amaro Gonzalez C."/>
        </authorList>
    </citation>
    <scope>NUCLEOTIDE SEQUENCE</scope>
</reference>
<dbReference type="EMBL" id="GBXM01004594">
    <property type="protein sequence ID" value="JAI03984.1"/>
    <property type="molecule type" value="Transcribed_RNA"/>
</dbReference>
<evidence type="ECO:0000313" key="1">
    <source>
        <dbReference type="EMBL" id="JAI03984.1"/>
    </source>
</evidence>
<dbReference type="AlphaFoldDB" id="A0A0E9XQL9"/>
<proteinExistence type="predicted"/>
<name>A0A0E9XQL9_ANGAN</name>
<organism evidence="1">
    <name type="scientific">Anguilla anguilla</name>
    <name type="common">European freshwater eel</name>
    <name type="synonym">Muraena anguilla</name>
    <dbReference type="NCBI Taxonomy" id="7936"/>
    <lineage>
        <taxon>Eukaryota</taxon>
        <taxon>Metazoa</taxon>
        <taxon>Chordata</taxon>
        <taxon>Craniata</taxon>
        <taxon>Vertebrata</taxon>
        <taxon>Euteleostomi</taxon>
        <taxon>Actinopterygii</taxon>
        <taxon>Neopterygii</taxon>
        <taxon>Teleostei</taxon>
        <taxon>Anguilliformes</taxon>
        <taxon>Anguillidae</taxon>
        <taxon>Anguilla</taxon>
    </lineage>
</organism>
<protein>
    <submittedName>
        <fullName evidence="1">Uncharacterized protein</fullName>
    </submittedName>
</protein>
<sequence>MYLNHASTTVKQIQVIKKLHNLYNIHEHYFFFKSLKAHFK</sequence>
<accession>A0A0E9XQL9</accession>
<reference evidence="1" key="2">
    <citation type="journal article" date="2015" name="Fish Shellfish Immunol.">
        <title>Early steps in the European eel (Anguilla anguilla)-Vibrio vulnificus interaction in the gills: Role of the RtxA13 toxin.</title>
        <authorList>
            <person name="Callol A."/>
            <person name="Pajuelo D."/>
            <person name="Ebbesson L."/>
            <person name="Teles M."/>
            <person name="MacKenzie S."/>
            <person name="Amaro C."/>
        </authorList>
    </citation>
    <scope>NUCLEOTIDE SEQUENCE</scope>
</reference>